<reference evidence="2" key="2">
    <citation type="submission" date="2015-04" db="EMBL/GenBank/DDBJ databases">
        <title>Draft Genome Sequences of Eight Spore-Forming Food Isolates of Bacillus cereus Genome sequencing.</title>
        <authorList>
            <person name="Krawcyk A.O."/>
            <person name="de Jong A."/>
            <person name="Eijlander R.T."/>
            <person name="Berendsen E.M."/>
            <person name="Holsappel S."/>
            <person name="Wells-Bennik M."/>
            <person name="Kuipers O.P."/>
        </authorList>
    </citation>
    <scope>NUCLEOTIDE SEQUENCE [LARGE SCALE GENOMIC DNA]</scope>
    <source>
        <strain evidence="2">B4147</strain>
    </source>
</reference>
<name>A0A0G8CJ79_9BACI</name>
<dbReference type="EMBL" id="LCYN01000003">
    <property type="protein sequence ID" value="KKZ99867.1"/>
    <property type="molecule type" value="Genomic_DNA"/>
</dbReference>
<organism evidence="1 2">
    <name type="scientific">Bacillus wiedmannii</name>
    <dbReference type="NCBI Taxonomy" id="1890302"/>
    <lineage>
        <taxon>Bacteria</taxon>
        <taxon>Bacillati</taxon>
        <taxon>Bacillota</taxon>
        <taxon>Bacilli</taxon>
        <taxon>Bacillales</taxon>
        <taxon>Bacillaceae</taxon>
        <taxon>Bacillus</taxon>
        <taxon>Bacillus cereus group</taxon>
    </lineage>
</organism>
<sequence>MHAVFSSFFIFVVSSHTTKENKTSLDNGWSYSLHHFIKFFS</sequence>
<dbReference type="AlphaFoldDB" id="A0A0G8CJ79"/>
<proteinExistence type="predicted"/>
<protein>
    <submittedName>
        <fullName evidence="1">Uncharacterized protein</fullName>
    </submittedName>
</protein>
<comment type="caution">
    <text evidence="1">The sequence shown here is derived from an EMBL/GenBank/DDBJ whole genome shotgun (WGS) entry which is preliminary data.</text>
</comment>
<accession>A0A0G8CJ79</accession>
<gene>
    <name evidence="1" type="ORF">B4147_4156</name>
</gene>
<reference evidence="1 2" key="1">
    <citation type="journal article" date="2015" name="Genome Announc.">
        <title>Next-Generation Whole-Genome Sequencing of Eight Strains of Bacillus cereus, Isolated from Food.</title>
        <authorList>
            <person name="Krawczyk A.O."/>
            <person name="de Jong A."/>
            <person name="Eijlander R.T."/>
            <person name="Berendsen E.M."/>
            <person name="Holsappel S."/>
            <person name="Wells-Bennik M.H."/>
            <person name="Kuipers O.P."/>
        </authorList>
    </citation>
    <scope>NUCLEOTIDE SEQUENCE [LARGE SCALE GENOMIC DNA]</scope>
    <source>
        <strain evidence="1 2">B4147</strain>
    </source>
</reference>
<dbReference type="Proteomes" id="UP000035350">
    <property type="component" value="Unassembled WGS sequence"/>
</dbReference>
<evidence type="ECO:0000313" key="2">
    <source>
        <dbReference type="Proteomes" id="UP000035350"/>
    </source>
</evidence>
<evidence type="ECO:0000313" key="1">
    <source>
        <dbReference type="EMBL" id="KKZ99867.1"/>
    </source>
</evidence>